<comment type="catalytic activity">
    <reaction evidence="1">
        <text>ATP + H2O = ADP + phosphate + H(+)</text>
        <dbReference type="Rhea" id="RHEA:13065"/>
        <dbReference type="ChEBI" id="CHEBI:15377"/>
        <dbReference type="ChEBI" id="CHEBI:15378"/>
        <dbReference type="ChEBI" id="CHEBI:30616"/>
        <dbReference type="ChEBI" id="CHEBI:43474"/>
        <dbReference type="ChEBI" id="CHEBI:456216"/>
    </reaction>
</comment>
<dbReference type="InterPro" id="IPR043129">
    <property type="entry name" value="ATPase_NBD"/>
</dbReference>
<evidence type="ECO:0000313" key="3">
    <source>
        <dbReference type="EMBL" id="KAK1934944.1"/>
    </source>
</evidence>
<dbReference type="Pfam" id="PF00022">
    <property type="entry name" value="Actin"/>
    <property type="match status" value="1"/>
</dbReference>
<dbReference type="EMBL" id="JAHBMH010000062">
    <property type="protein sequence ID" value="KAK1934944.1"/>
    <property type="molecule type" value="Genomic_DNA"/>
</dbReference>
<evidence type="ECO:0000313" key="4">
    <source>
        <dbReference type="Proteomes" id="UP001195914"/>
    </source>
</evidence>
<dbReference type="SUPFAM" id="SSF53067">
    <property type="entry name" value="Actin-like ATPase domain"/>
    <property type="match status" value="2"/>
</dbReference>
<reference evidence="3" key="2">
    <citation type="submission" date="2021-05" db="EMBL/GenBank/DDBJ databases">
        <authorList>
            <person name="Pain A."/>
        </authorList>
    </citation>
    <scope>NUCLEOTIDE SEQUENCE</scope>
    <source>
        <strain evidence="3">1802A</strain>
    </source>
</reference>
<sequence length="520" mass="58016">MDASAYAALPRVVLDNGSGSVKFSLATSKKPPVVIPNCIGQPKRKFLSQSFSSGSGHGGSDHSSGHGDHSESISEACYSLWEYFCLRPCVNSVLCEPNRQRNIWNKIMGNVHMMANGVPTNHLGILPATSAICITEPNMCPQPCRQTMAEVIFEDFGFSLAAIISSQLASNCYYASRRSPTLGRGTPGEISLNSYPNPENVNMMYESDASCCLVVDCGFGSSHCVPFVNNKPIQRAALRSSLAGWHLNAYLKNIAAMRTVNLEFNELLVQHMKEESCYVSRDFDLELKAAKNLKRINGHMYLNHEYVLPVYTSRGKTQLTKHFNTHRTSTPPLLTDSNRTVVAKLANGEITTLEELEPLQPHDKVEEGTPVVEMFDHAVVESATKDDKKQQHQSVNLFAERFTVPELLFSPQDLQVKECGIVELAYRSLALAPQCMQRQLAKNILLTGGSTMFKGFVERFYSEIRKLLPCEWDIQVYYTEDPSLTAFYGAKRFAREDSTFLSTAITRNYYLEHGGVFSNR</sequence>
<reference evidence="3" key="1">
    <citation type="journal article" date="2014" name="Nucleic Acids Res.">
        <title>The evolutionary dynamics of variant antigen genes in Babesia reveal a history of genomic innovation underlying host-parasite interaction.</title>
        <authorList>
            <person name="Jackson A.P."/>
            <person name="Otto T.D."/>
            <person name="Darby A."/>
            <person name="Ramaprasad A."/>
            <person name="Xia D."/>
            <person name="Echaide I.E."/>
            <person name="Farber M."/>
            <person name="Gahlot S."/>
            <person name="Gamble J."/>
            <person name="Gupta D."/>
            <person name="Gupta Y."/>
            <person name="Jackson L."/>
            <person name="Malandrin L."/>
            <person name="Malas T.B."/>
            <person name="Moussa E."/>
            <person name="Nair M."/>
            <person name="Reid A.J."/>
            <person name="Sanders M."/>
            <person name="Sharma J."/>
            <person name="Tracey A."/>
            <person name="Quail M.A."/>
            <person name="Weir W."/>
            <person name="Wastling J.M."/>
            <person name="Hall N."/>
            <person name="Willadsen P."/>
            <person name="Lingelbach K."/>
            <person name="Shiels B."/>
            <person name="Tait A."/>
            <person name="Berriman M."/>
            <person name="Allred D.R."/>
            <person name="Pain A."/>
        </authorList>
    </citation>
    <scope>NUCLEOTIDE SEQUENCE</scope>
    <source>
        <strain evidence="3">1802A</strain>
    </source>
</reference>
<comment type="caution">
    <text evidence="3">The sequence shown here is derived from an EMBL/GenBank/DDBJ whole genome shotgun (WGS) entry which is preliminary data.</text>
</comment>
<dbReference type="Gene3D" id="3.90.640.10">
    <property type="entry name" value="Actin, Chain A, domain 4"/>
    <property type="match status" value="1"/>
</dbReference>
<dbReference type="PANTHER" id="PTHR11937">
    <property type="entry name" value="ACTIN"/>
    <property type="match status" value="1"/>
</dbReference>
<protein>
    <submittedName>
        <fullName evidence="3">Actin-related</fullName>
    </submittedName>
</protein>
<dbReference type="Gene3D" id="3.30.420.40">
    <property type="match status" value="2"/>
</dbReference>
<dbReference type="CDD" id="cd10210">
    <property type="entry name" value="ASKHA_NBD_Arp6"/>
    <property type="match status" value="1"/>
</dbReference>
<dbReference type="InterPro" id="IPR004000">
    <property type="entry name" value="Actin"/>
</dbReference>
<gene>
    <name evidence="3" type="ORF">X943_003606</name>
</gene>
<accession>A0AAD9LGZ3</accession>
<dbReference type="Proteomes" id="UP001195914">
    <property type="component" value="Unassembled WGS sequence"/>
</dbReference>
<name>A0AAD9LGZ3_BABDI</name>
<evidence type="ECO:0000256" key="2">
    <source>
        <dbReference type="RuleBase" id="RU000487"/>
    </source>
</evidence>
<dbReference type="SMART" id="SM00268">
    <property type="entry name" value="ACTIN"/>
    <property type="match status" value="1"/>
</dbReference>
<comment type="similarity">
    <text evidence="2">Belongs to the actin family.</text>
</comment>
<keyword evidence="4" id="KW-1185">Reference proteome</keyword>
<evidence type="ECO:0000256" key="1">
    <source>
        <dbReference type="ARBA" id="ARBA00049360"/>
    </source>
</evidence>
<dbReference type="AlphaFoldDB" id="A0AAD9LGZ3"/>
<organism evidence="3 4">
    <name type="scientific">Babesia divergens</name>
    <dbReference type="NCBI Taxonomy" id="32595"/>
    <lineage>
        <taxon>Eukaryota</taxon>
        <taxon>Sar</taxon>
        <taxon>Alveolata</taxon>
        <taxon>Apicomplexa</taxon>
        <taxon>Aconoidasida</taxon>
        <taxon>Piroplasmida</taxon>
        <taxon>Babesiidae</taxon>
        <taxon>Babesia</taxon>
    </lineage>
</organism>
<proteinExistence type="inferred from homology"/>